<evidence type="ECO:0000256" key="1">
    <source>
        <dbReference type="ARBA" id="ARBA00007532"/>
    </source>
</evidence>
<feature type="domain" description="FAD/NAD(P)-binding" evidence="5">
    <location>
        <begin position="1"/>
        <end position="143"/>
    </location>
</feature>
<dbReference type="PANTHER" id="PTHR22912">
    <property type="entry name" value="DISULFIDE OXIDOREDUCTASE"/>
    <property type="match status" value="1"/>
</dbReference>
<feature type="non-terminal residue" evidence="6">
    <location>
        <position position="184"/>
    </location>
</feature>
<name>A0ABT3FIS3_9PSED</name>
<protein>
    <submittedName>
        <fullName evidence="6">FAD-dependent oxidoreductase</fullName>
    </submittedName>
</protein>
<feature type="non-terminal residue" evidence="6">
    <location>
        <position position="1"/>
    </location>
</feature>
<gene>
    <name evidence="6" type="ORF">OC610_28640</name>
</gene>
<dbReference type="EMBL" id="JAOSHO010001009">
    <property type="protein sequence ID" value="MCW1248420.1"/>
    <property type="molecule type" value="Genomic_DNA"/>
</dbReference>
<evidence type="ECO:0000256" key="2">
    <source>
        <dbReference type="ARBA" id="ARBA00022490"/>
    </source>
</evidence>
<accession>A0ABT3FIS3</accession>
<dbReference type="RefSeq" id="WP_264433142.1">
    <property type="nucleotide sequence ID" value="NZ_JAOSHO010001009.1"/>
</dbReference>
<keyword evidence="2" id="KW-0963">Cytoplasm</keyword>
<dbReference type="SUPFAM" id="SSF51905">
    <property type="entry name" value="FAD/NAD(P)-binding domain"/>
    <property type="match status" value="1"/>
</dbReference>
<dbReference type="InterPro" id="IPR050151">
    <property type="entry name" value="Class-I_Pyr_Nuc-Dis_Oxidored"/>
</dbReference>
<dbReference type="PRINTS" id="PR00368">
    <property type="entry name" value="FADPNR"/>
</dbReference>
<organism evidence="6 7">
    <name type="scientific">Pseudomonas agronomica</name>
    <dbReference type="NCBI Taxonomy" id="2979328"/>
    <lineage>
        <taxon>Bacteria</taxon>
        <taxon>Pseudomonadati</taxon>
        <taxon>Pseudomonadota</taxon>
        <taxon>Gammaproteobacteria</taxon>
        <taxon>Pseudomonadales</taxon>
        <taxon>Pseudomonadaceae</taxon>
        <taxon>Pseudomonas</taxon>
    </lineage>
</organism>
<comment type="similarity">
    <text evidence="1">Belongs to the class-I pyridine nucleotide-disulfide oxidoreductase family.</text>
</comment>
<dbReference type="PANTHER" id="PTHR22912:SF151">
    <property type="entry name" value="DIHYDROLIPOYL DEHYDROGENASE, MITOCHONDRIAL"/>
    <property type="match status" value="1"/>
</dbReference>
<dbReference type="Gene3D" id="3.30.390.30">
    <property type="match status" value="1"/>
</dbReference>
<dbReference type="InterPro" id="IPR016156">
    <property type="entry name" value="FAD/NAD-linked_Rdtase_dimer_sf"/>
</dbReference>
<dbReference type="InterPro" id="IPR023753">
    <property type="entry name" value="FAD/NAD-binding_dom"/>
</dbReference>
<comment type="caution">
    <text evidence="6">The sequence shown here is derived from an EMBL/GenBank/DDBJ whole genome shotgun (WGS) entry which is preliminary data.</text>
</comment>
<dbReference type="InterPro" id="IPR036188">
    <property type="entry name" value="FAD/NAD-bd_sf"/>
</dbReference>
<keyword evidence="3" id="KW-0285">Flavoprotein</keyword>
<evidence type="ECO:0000313" key="7">
    <source>
        <dbReference type="Proteomes" id="UP001061999"/>
    </source>
</evidence>
<reference evidence="6" key="1">
    <citation type="submission" date="2022-07" db="EMBL/GenBank/DDBJ databases">
        <title>Pseudomonas agronomica sp. nov.: a novel bacterium with biotechnological application in the synthesis of biofertilizers from valorized agricultural residues.</title>
        <authorList>
            <person name="Robas M."/>
            <person name="Fernandez V.M."/>
            <person name="Luna L."/>
            <person name="Provanza A."/>
            <person name="Jimenez P.A."/>
        </authorList>
    </citation>
    <scope>NUCLEOTIDE SEQUENCE</scope>
    <source>
        <strain evidence="6">SAICEU22T</strain>
    </source>
</reference>
<dbReference type="Gene3D" id="3.50.50.60">
    <property type="entry name" value="FAD/NAD(P)-binding domain"/>
    <property type="match status" value="2"/>
</dbReference>
<evidence type="ECO:0000256" key="3">
    <source>
        <dbReference type="ARBA" id="ARBA00022630"/>
    </source>
</evidence>
<proteinExistence type="inferred from homology"/>
<evidence type="ECO:0000256" key="4">
    <source>
        <dbReference type="ARBA" id="ARBA00022827"/>
    </source>
</evidence>
<evidence type="ECO:0000313" key="6">
    <source>
        <dbReference type="EMBL" id="MCW1248420.1"/>
    </source>
</evidence>
<dbReference type="PRINTS" id="PR00411">
    <property type="entry name" value="PNDRDTASEI"/>
</dbReference>
<sequence length="184" mass="19818">GLELGSVWRRLGAQVTVMEYLDRICPGADGETAKTLQRALAKQGIEFKLSTKVTRAVSSENGVQLQVEPASGGEAQTLDADYVLVAIGRRPYTQGLGLENVGLATDRRGMLANQRHRTEAPGVWVIGDVTSGPMLAHKAEDEAMACLEQIVGKAGEVNYDLIPNVIYTRPELASVGRTEEQLKA</sequence>
<dbReference type="Proteomes" id="UP001061999">
    <property type="component" value="Unassembled WGS sequence"/>
</dbReference>
<keyword evidence="7" id="KW-1185">Reference proteome</keyword>
<dbReference type="Pfam" id="PF07992">
    <property type="entry name" value="Pyr_redox_2"/>
    <property type="match status" value="1"/>
</dbReference>
<evidence type="ECO:0000259" key="5">
    <source>
        <dbReference type="Pfam" id="PF07992"/>
    </source>
</evidence>
<keyword evidence="4" id="KW-0274">FAD</keyword>